<reference evidence="1 2" key="1">
    <citation type="journal article" date="2010" name="Environ. Microbiol.">
        <title>Genomic analysis of oceanic cyanobacterial myoviruses compared with T4-like myoviruses from diverse hosts and environments.</title>
        <authorList>
            <person name="Sullivan M.B."/>
            <person name="Huang K.H."/>
            <person name="Ignacio-Espinoza J.C."/>
            <person name="Berlin A.M."/>
            <person name="Kelly L."/>
            <person name="Weigele P.R."/>
            <person name="DeFrancesco A.S."/>
            <person name="Kern S.E."/>
            <person name="Thompson L.R."/>
            <person name="Young S."/>
            <person name="Yandava C."/>
            <person name="Fu R."/>
            <person name="Krastins B."/>
            <person name="Chase M."/>
            <person name="Sarracino D."/>
            <person name="Osburne M.S."/>
            <person name="Henn M.R."/>
            <person name="Chisholm S.W."/>
        </authorList>
    </citation>
    <scope>NUCLEOTIDE SEQUENCE [LARGE SCALE GENOMIC DNA]</scope>
    <source>
        <strain evidence="1">8109-3</strain>
    </source>
</reference>
<dbReference type="KEGG" id="vg:10328705"/>
<dbReference type="Proteomes" id="UP000006527">
    <property type="component" value="Segment"/>
</dbReference>
<sequence length="762" mass="82762">MPLSPFFLHGSPSEQRLVQDLVNEHLKLFGQDVLYLPRRIINQNTVIREITASKFDDSFRLEAYLTNVDGFGTPSDVLTKFGVRDQDEITLVVSKERYDDFITPFIKQFPEGERANASHPNEGDLIYLPLDNALFEIKYIERKVPFYQLNELFMYEFRCEIFEPEDEVIDLPDGLTDKNGEDVDDGIITRGNMITLRLEKEGNENALGYVSLASTVPGVKSIQRIQLINDGNYRGTPTVQIFKPTQGNRATGTVTIAEGGIDSVTLTDSGSNYLSVPSISFTPPNKTTSAQIQFGNNSLHHTSTTDMIGANFAFTSNVDSRDSGNGRLSLSFWLYPTKFDPAVNGGTVMWTDRFKIYYRETGNIIFASGSGSIENTTQLNLNAWNFIRVEQYNTDATISVNGTVSNSLNTANPIMFFAGDTLKLGADASGQGFIPSQTASWEGYLDHITLNLTGDNSTRTASAEQVPTSETQQETDIQTGTTAQFIRKLDNEHPIVRATTDANRVVSSLTIEYEGWGYTSVPIMTIGEPDLGTQATAVAIMTTRSGVSNQSIDRILLTNPGTGYTTPPLVVFSGGNPISGAAATAIVSEAVLGPVGLTTGGKGYTFTPTVGITSVYIQQSNETEPLMMNAQAEAVVSTAGTVKEIRYSNAGAGYTNTAAYVAIGSVTSNFFGEFDIDEIVKGVSTGTSAYVANWDTANNILQVVASSGSFGIGEVVVGAAASYRILSIDESFEDVPFASNDEIETEADEILDFTERNPFGEF</sequence>
<evidence type="ECO:0000313" key="1">
    <source>
        <dbReference type="EMBL" id="ADO98202.1"/>
    </source>
</evidence>
<dbReference type="EMBL" id="GU071098">
    <property type="protein sequence ID" value="ADO98202.1"/>
    <property type="molecule type" value="Genomic_DNA"/>
</dbReference>
<evidence type="ECO:0000313" key="2">
    <source>
        <dbReference type="Proteomes" id="UP000006527"/>
    </source>
</evidence>
<dbReference type="Pfam" id="PF11649">
    <property type="entry name" value="T4_neck-protein"/>
    <property type="match status" value="1"/>
</dbReference>
<dbReference type="SUPFAM" id="SSF49899">
    <property type="entry name" value="Concanavalin A-like lectins/glucanases"/>
    <property type="match status" value="1"/>
</dbReference>
<dbReference type="OrthoDB" id="5624at10239"/>
<keyword evidence="2" id="KW-1185">Reference proteome</keyword>
<dbReference type="InterPro" id="IPR013320">
    <property type="entry name" value="ConA-like_dom_sf"/>
</dbReference>
<name>E3SL54_9CAUD</name>
<gene>
    <name evidence="1" type="primary">gp14</name>
    <name evidence="1" type="ORF">SSSM7_136</name>
</gene>
<dbReference type="RefSeq" id="YP_004324189.1">
    <property type="nucleotide sequence ID" value="NC_015287.1"/>
</dbReference>
<accession>E3SL54</accession>
<dbReference type="GeneID" id="10328705"/>
<organism evidence="1 2">
    <name type="scientific">Synechococcus phage S-SSM7</name>
    <dbReference type="NCBI Taxonomy" id="445686"/>
    <lineage>
        <taxon>Viruses</taxon>
        <taxon>Duplodnaviria</taxon>
        <taxon>Heunggongvirae</taxon>
        <taxon>Uroviricota</taxon>
        <taxon>Caudoviricetes</taxon>
        <taxon>Pantevenvirales</taxon>
        <taxon>Kyanoviridae</taxon>
        <taxon>Lipsvirus</taxon>
        <taxon>Lipsvirus ssm7</taxon>
    </lineage>
</organism>
<protein>
    <submittedName>
        <fullName evidence="1">Neck protein</fullName>
    </submittedName>
</protein>
<dbReference type="Gene3D" id="2.60.120.200">
    <property type="match status" value="1"/>
</dbReference>
<dbReference type="InterPro" id="IPR021674">
    <property type="entry name" value="Phage_T4_Gp14_neck-protein"/>
</dbReference>
<proteinExistence type="predicted"/>